<dbReference type="RefSeq" id="WP_210857172.1">
    <property type="nucleotide sequence ID" value="NZ_JAGQDD010000031.1"/>
</dbReference>
<dbReference type="Proteomes" id="UP000676246">
    <property type="component" value="Unassembled WGS sequence"/>
</dbReference>
<evidence type="ECO:0000313" key="1">
    <source>
        <dbReference type="EMBL" id="MBQ0933508.1"/>
    </source>
</evidence>
<sequence>MTKFLIAVLVLLGVALATNPGADSHRAKLKAEIAERSQIAGVLGLGGLAALVSTYYTLGVASYTTINDKVVSYGAFGLVVIPDLGNGR</sequence>
<name>A0A940YDB2_9BURK</name>
<comment type="caution">
    <text evidence="1">The sequence shown here is derived from an EMBL/GenBank/DDBJ whole genome shotgun (WGS) entry which is preliminary data.</text>
</comment>
<dbReference type="AlphaFoldDB" id="A0A940YDB2"/>
<organism evidence="1 2">
    <name type="scientific">Ideonella alba</name>
    <dbReference type="NCBI Taxonomy" id="2824118"/>
    <lineage>
        <taxon>Bacteria</taxon>
        <taxon>Pseudomonadati</taxon>
        <taxon>Pseudomonadota</taxon>
        <taxon>Betaproteobacteria</taxon>
        <taxon>Burkholderiales</taxon>
        <taxon>Sphaerotilaceae</taxon>
        <taxon>Ideonella</taxon>
    </lineage>
</organism>
<reference evidence="1 2" key="1">
    <citation type="submission" date="2021-04" db="EMBL/GenBank/DDBJ databases">
        <title>The genome sequence of Ideonella sp. 3Y2.</title>
        <authorList>
            <person name="Liu Y."/>
        </authorList>
    </citation>
    <scope>NUCLEOTIDE SEQUENCE [LARGE SCALE GENOMIC DNA]</scope>
    <source>
        <strain evidence="1 2">3Y2</strain>
    </source>
</reference>
<gene>
    <name evidence="1" type="ORF">KAK03_23785</name>
</gene>
<evidence type="ECO:0000313" key="2">
    <source>
        <dbReference type="Proteomes" id="UP000676246"/>
    </source>
</evidence>
<proteinExistence type="predicted"/>
<keyword evidence="2" id="KW-1185">Reference proteome</keyword>
<protein>
    <submittedName>
        <fullName evidence="1">Uncharacterized protein</fullName>
    </submittedName>
</protein>
<accession>A0A940YDB2</accession>
<dbReference type="EMBL" id="JAGQDD010000031">
    <property type="protein sequence ID" value="MBQ0933508.1"/>
    <property type="molecule type" value="Genomic_DNA"/>
</dbReference>